<evidence type="ECO:0000256" key="2">
    <source>
        <dbReference type="ARBA" id="ARBA00022705"/>
    </source>
</evidence>
<protein>
    <submittedName>
        <fullName evidence="7">Chromosome transmission fidelity protein 8-like protein</fullName>
    </submittedName>
</protein>
<dbReference type="GO" id="GO:0006260">
    <property type="term" value="P:DNA replication"/>
    <property type="evidence" value="ECO:0007669"/>
    <property type="project" value="UniProtKB-KW"/>
</dbReference>
<dbReference type="OMA" id="TNVPKPC"/>
<proteinExistence type="inferred from homology"/>
<keyword evidence="5" id="KW-0131">Cell cycle</keyword>
<dbReference type="OrthoDB" id="121932at2759"/>
<dbReference type="Proteomes" id="UP000031036">
    <property type="component" value="Unassembled WGS sequence"/>
</dbReference>
<accession>A0A0B2VDG6</accession>
<evidence type="ECO:0000256" key="6">
    <source>
        <dbReference type="ARBA" id="ARBA00038447"/>
    </source>
</evidence>
<evidence type="ECO:0000313" key="8">
    <source>
        <dbReference type="Proteomes" id="UP000031036"/>
    </source>
</evidence>
<comment type="caution">
    <text evidence="7">The sequence shown here is derived from an EMBL/GenBank/DDBJ whole genome shotgun (WGS) entry which is preliminary data.</text>
</comment>
<organism evidence="7 8">
    <name type="scientific">Toxocara canis</name>
    <name type="common">Canine roundworm</name>
    <dbReference type="NCBI Taxonomy" id="6265"/>
    <lineage>
        <taxon>Eukaryota</taxon>
        <taxon>Metazoa</taxon>
        <taxon>Ecdysozoa</taxon>
        <taxon>Nematoda</taxon>
        <taxon>Chromadorea</taxon>
        <taxon>Rhabditida</taxon>
        <taxon>Spirurina</taxon>
        <taxon>Ascaridomorpha</taxon>
        <taxon>Ascaridoidea</taxon>
        <taxon>Toxocaridae</taxon>
        <taxon>Toxocara</taxon>
    </lineage>
</organism>
<keyword evidence="4" id="KW-0539">Nucleus</keyword>
<keyword evidence="8" id="KW-1185">Reference proteome</keyword>
<dbReference type="InterPro" id="IPR018607">
    <property type="entry name" value="Ctf8"/>
</dbReference>
<dbReference type="PANTHER" id="PTHR28605">
    <property type="entry name" value="CTF8, CHROMOSOME TRANSMISSION FIDELITY FACTOR 8 HOMOLOG (S. CEREVISIAE)"/>
    <property type="match status" value="1"/>
</dbReference>
<feature type="non-terminal residue" evidence="7">
    <location>
        <position position="1"/>
    </location>
</feature>
<keyword evidence="2" id="KW-0235">DNA replication</keyword>
<dbReference type="PANTHER" id="PTHR28605:SF1">
    <property type="entry name" value="CHROMOSOME TRANSMISSION FIDELITY FACTOR 8"/>
    <property type="match status" value="1"/>
</dbReference>
<evidence type="ECO:0000313" key="7">
    <source>
        <dbReference type="EMBL" id="KHN79035.1"/>
    </source>
</evidence>
<name>A0A0B2VDG6_TOXCA</name>
<dbReference type="EMBL" id="JPKZ01001951">
    <property type="protein sequence ID" value="KHN79035.1"/>
    <property type="molecule type" value="Genomic_DNA"/>
</dbReference>
<evidence type="ECO:0000256" key="3">
    <source>
        <dbReference type="ARBA" id="ARBA00023125"/>
    </source>
</evidence>
<sequence length="100" mass="10990">IRLLLRDGIKEWAMIELQGTIECSGTMNGEMIGNLAWDGDTAVFLLGNQILQGKAKTLENPLVVIGKGQQTNENEIVAIIRKKIVFASRPKPIIFNLPSS</sequence>
<dbReference type="AlphaFoldDB" id="A0A0B2VDG6"/>
<comment type="similarity">
    <text evidence="6">Belongs to the CTF8 family.</text>
</comment>
<comment type="subcellular location">
    <subcellularLocation>
        <location evidence="1">Nucleus</location>
    </subcellularLocation>
</comment>
<dbReference type="Pfam" id="PF09696">
    <property type="entry name" value="Ctf8"/>
    <property type="match status" value="1"/>
</dbReference>
<dbReference type="STRING" id="6265.A0A0B2VDG6"/>
<gene>
    <name evidence="7" type="primary">Chtf8</name>
    <name evidence="7" type="ORF">Tcan_14299</name>
</gene>
<evidence type="ECO:0000256" key="4">
    <source>
        <dbReference type="ARBA" id="ARBA00023242"/>
    </source>
</evidence>
<dbReference type="GO" id="GO:0007064">
    <property type="term" value="P:mitotic sister chromatid cohesion"/>
    <property type="evidence" value="ECO:0007669"/>
    <property type="project" value="InterPro"/>
</dbReference>
<evidence type="ECO:0000256" key="1">
    <source>
        <dbReference type="ARBA" id="ARBA00004123"/>
    </source>
</evidence>
<dbReference type="GO" id="GO:0031390">
    <property type="term" value="C:Ctf18 RFC-like complex"/>
    <property type="evidence" value="ECO:0007669"/>
    <property type="project" value="InterPro"/>
</dbReference>
<keyword evidence="3" id="KW-0238">DNA-binding</keyword>
<reference evidence="7 8" key="1">
    <citation type="submission" date="2014-11" db="EMBL/GenBank/DDBJ databases">
        <title>Genetic blueprint of the zoonotic pathogen Toxocara canis.</title>
        <authorList>
            <person name="Zhu X.-Q."/>
            <person name="Korhonen P.K."/>
            <person name="Cai H."/>
            <person name="Young N.D."/>
            <person name="Nejsum P."/>
            <person name="von Samson-Himmelstjerna G."/>
            <person name="Boag P.R."/>
            <person name="Tan P."/>
            <person name="Li Q."/>
            <person name="Min J."/>
            <person name="Yang Y."/>
            <person name="Wang X."/>
            <person name="Fang X."/>
            <person name="Hall R.S."/>
            <person name="Hofmann A."/>
            <person name="Sternberg P.W."/>
            <person name="Jex A.R."/>
            <person name="Gasser R.B."/>
        </authorList>
    </citation>
    <scope>NUCLEOTIDE SEQUENCE [LARGE SCALE GENOMIC DNA]</scope>
    <source>
        <strain evidence="7">PN_DK_2014</strain>
    </source>
</reference>
<dbReference type="GO" id="GO:0003677">
    <property type="term" value="F:DNA binding"/>
    <property type="evidence" value="ECO:0007669"/>
    <property type="project" value="UniProtKB-KW"/>
</dbReference>
<evidence type="ECO:0000256" key="5">
    <source>
        <dbReference type="ARBA" id="ARBA00023306"/>
    </source>
</evidence>